<protein>
    <submittedName>
        <fullName evidence="2">HEL047Cp</fullName>
    </submittedName>
</protein>
<feature type="compositionally biased region" description="Basic residues" evidence="1">
    <location>
        <begin position="1"/>
        <end position="12"/>
    </location>
</feature>
<organism evidence="2 3">
    <name type="scientific">Eremothecium sinecaudum</name>
    <dbReference type="NCBI Taxonomy" id="45286"/>
    <lineage>
        <taxon>Eukaryota</taxon>
        <taxon>Fungi</taxon>
        <taxon>Dikarya</taxon>
        <taxon>Ascomycota</taxon>
        <taxon>Saccharomycotina</taxon>
        <taxon>Saccharomycetes</taxon>
        <taxon>Saccharomycetales</taxon>
        <taxon>Saccharomycetaceae</taxon>
        <taxon>Eremothecium</taxon>
    </lineage>
</organism>
<name>A0A0X8HTQ0_9SACH</name>
<keyword evidence="3" id="KW-1185">Reference proteome</keyword>
<feature type="region of interest" description="Disordered" evidence="1">
    <location>
        <begin position="1"/>
        <end position="22"/>
    </location>
</feature>
<dbReference type="AlphaFoldDB" id="A0A0X8HTQ0"/>
<evidence type="ECO:0000256" key="1">
    <source>
        <dbReference type="SAM" id="MobiDB-lite"/>
    </source>
</evidence>
<proteinExistence type="predicted"/>
<dbReference type="Proteomes" id="UP000243052">
    <property type="component" value="Chromosome v"/>
</dbReference>
<dbReference type="GeneID" id="28724511"/>
<dbReference type="RefSeq" id="XP_017988229.1">
    <property type="nucleotide sequence ID" value="XM_018132490.1"/>
</dbReference>
<sequence>MSHSATPRKRGRPSILKGYPDPMKSPMAYSSLQVQKSNQCFNKPLMRIPTATTSPARFKSPVKKQYSGSSKLMFVDESLRGAANEGSDGAASKQAPRFRGIVMNTPKKSVGGIANSSSPITPSDQLFSSVSRNQLRSSPPAMVHDDFSSPLKKRCVVGDGRAELEGSRLGWNADATVSSDGNGSGFKFVLCIDKEGKACISDCATSAPSAVAAATKTEKQDVASITDSNKRAEGIQDDSVVKFDKKRVLGLLKQMSKRSGLRTEDNGSESGAPGVVMITGKQSTLKDPEHAEFPVCPPPAPPNSAAVPMTPRCSSVFQFKTGFTPCHMSIGELLTSTPPKGPNCDKLTVPTMNTPSINNACGYQQDHYVFKLSSGDPLLMNDEYSEMLAQVSDDPSELLQILTSPKRTLCFNTPPSYLSAESPRKPSLMKPDGQLHTNSANAVTRIDDQPSTPTATMIENTTTTLQCTPLIQQAMSGAYAKQHLLPTMEHYGMPSEDGSITVSDKRTLTVELDDARLALKKLIKGE</sequence>
<reference evidence="2 3" key="1">
    <citation type="submission" date="2016-01" db="EMBL/GenBank/DDBJ databases">
        <title>Genome sequence of the yeast Holleya sinecauda.</title>
        <authorList>
            <person name="Dietrich F.S."/>
        </authorList>
    </citation>
    <scope>NUCLEOTIDE SEQUENCE [LARGE SCALE GENOMIC DNA]</scope>
    <source>
        <strain evidence="2 3">ATCC 58844</strain>
    </source>
</reference>
<evidence type="ECO:0000313" key="2">
    <source>
        <dbReference type="EMBL" id="AMD21233.1"/>
    </source>
</evidence>
<accession>A0A0X8HTQ0</accession>
<dbReference type="STRING" id="45286.A0A0X8HTQ0"/>
<dbReference type="EMBL" id="CP014245">
    <property type="protein sequence ID" value="AMD21233.1"/>
    <property type="molecule type" value="Genomic_DNA"/>
</dbReference>
<gene>
    <name evidence="2" type="ORF">AW171_hschr53168</name>
</gene>
<dbReference type="OrthoDB" id="4065577at2759"/>
<evidence type="ECO:0000313" key="3">
    <source>
        <dbReference type="Proteomes" id="UP000243052"/>
    </source>
</evidence>